<dbReference type="EMBL" id="JABUFE010000007">
    <property type="protein sequence ID" value="NSX55646.1"/>
    <property type="molecule type" value="Genomic_DNA"/>
</dbReference>
<dbReference type="InterPro" id="IPR000064">
    <property type="entry name" value="NLP_P60_dom"/>
</dbReference>
<evidence type="ECO:0000313" key="7">
    <source>
        <dbReference type="Proteomes" id="UP000777935"/>
    </source>
</evidence>
<dbReference type="Proteomes" id="UP000777935">
    <property type="component" value="Unassembled WGS sequence"/>
</dbReference>
<dbReference type="PANTHER" id="PTHR47359">
    <property type="entry name" value="PEPTIDOGLYCAN DL-ENDOPEPTIDASE CWLO"/>
    <property type="match status" value="1"/>
</dbReference>
<dbReference type="Gene3D" id="3.90.1720.10">
    <property type="entry name" value="endopeptidase domain like (from Nostoc punctiforme)"/>
    <property type="match status" value="1"/>
</dbReference>
<evidence type="ECO:0000256" key="1">
    <source>
        <dbReference type="ARBA" id="ARBA00007074"/>
    </source>
</evidence>
<sequence>MMDRRLTPSNGTVAAKHLQGQVEATSFVQGTPKQVGIAFADLLRAPGGRRDRQVLFGEQVQVFDTQDGFSFIQADKDGYCGYVAHDALIDAVQPTHFLAVPSSHLYTAPDFKSADRMAVSFGTRLTVGHEEKKYFALTNGLFVPKPHVRPLDQPFRDPVTVAQLHFGSPYLWGGNTVWGLDCSGLVQSAYITCGIDCPGDSDLQENTLGHDIPADAPLQRGDLLFWDGHVAFVVDPDTMIHANVHHMAVAYEPIKPAIARIQAQGDGPVTSRKRM</sequence>
<accession>A0ABX2IUG0</accession>
<dbReference type="PANTHER" id="PTHR47359:SF3">
    <property type="entry name" value="NLP_P60 DOMAIN-CONTAINING PROTEIN-RELATED"/>
    <property type="match status" value="1"/>
</dbReference>
<dbReference type="PROSITE" id="PS51935">
    <property type="entry name" value="NLPC_P60"/>
    <property type="match status" value="1"/>
</dbReference>
<dbReference type="InterPro" id="IPR041382">
    <property type="entry name" value="SH3_16"/>
</dbReference>
<comment type="caution">
    <text evidence="6">The sequence shown here is derived from an EMBL/GenBank/DDBJ whole genome shotgun (WGS) entry which is preliminary data.</text>
</comment>
<keyword evidence="4" id="KW-0788">Thiol protease</keyword>
<evidence type="ECO:0000256" key="4">
    <source>
        <dbReference type="ARBA" id="ARBA00022807"/>
    </source>
</evidence>
<comment type="similarity">
    <text evidence="1">Belongs to the peptidase C40 family.</text>
</comment>
<organism evidence="6 7">
    <name type="scientific">Parasulfitobacter algicola</name>
    <dbReference type="NCBI Taxonomy" id="2614809"/>
    <lineage>
        <taxon>Bacteria</taxon>
        <taxon>Pseudomonadati</taxon>
        <taxon>Pseudomonadota</taxon>
        <taxon>Alphaproteobacteria</taxon>
        <taxon>Rhodobacterales</taxon>
        <taxon>Roseobacteraceae</taxon>
        <taxon>Parasulfitobacter</taxon>
    </lineage>
</organism>
<name>A0ABX2IUG0_9RHOB</name>
<feature type="domain" description="NlpC/P60" evidence="5">
    <location>
        <begin position="152"/>
        <end position="275"/>
    </location>
</feature>
<dbReference type="InterPro" id="IPR051794">
    <property type="entry name" value="PG_Endopeptidase_C40"/>
</dbReference>
<evidence type="ECO:0000256" key="3">
    <source>
        <dbReference type="ARBA" id="ARBA00022801"/>
    </source>
</evidence>
<dbReference type="InterPro" id="IPR038765">
    <property type="entry name" value="Papain-like_cys_pep_sf"/>
</dbReference>
<evidence type="ECO:0000259" key="5">
    <source>
        <dbReference type="PROSITE" id="PS51935"/>
    </source>
</evidence>
<gene>
    <name evidence="6" type="ORF">HRQ87_12615</name>
</gene>
<keyword evidence="7" id="KW-1185">Reference proteome</keyword>
<dbReference type="Pfam" id="PF00877">
    <property type="entry name" value="NLPC_P60"/>
    <property type="match status" value="1"/>
</dbReference>
<keyword evidence="3" id="KW-0378">Hydrolase</keyword>
<reference evidence="6 7" key="1">
    <citation type="submission" date="2020-06" db="EMBL/GenBank/DDBJ databases">
        <title>Sulfitobacter algicola sp. nov., isolated from green algae.</title>
        <authorList>
            <person name="Wang C."/>
        </authorList>
    </citation>
    <scope>NUCLEOTIDE SEQUENCE [LARGE SCALE GENOMIC DNA]</scope>
    <source>
        <strain evidence="6 7">1151</strain>
    </source>
</reference>
<protein>
    <submittedName>
        <fullName evidence="6">C40 family peptidase</fullName>
    </submittedName>
</protein>
<evidence type="ECO:0000256" key="2">
    <source>
        <dbReference type="ARBA" id="ARBA00022670"/>
    </source>
</evidence>
<proteinExistence type="inferred from homology"/>
<evidence type="ECO:0000313" key="6">
    <source>
        <dbReference type="EMBL" id="NSX55646.1"/>
    </source>
</evidence>
<dbReference type="Pfam" id="PF18348">
    <property type="entry name" value="SH3_16"/>
    <property type="match status" value="1"/>
</dbReference>
<dbReference type="SUPFAM" id="SSF54001">
    <property type="entry name" value="Cysteine proteinases"/>
    <property type="match status" value="1"/>
</dbReference>
<keyword evidence="2" id="KW-0645">Protease</keyword>